<dbReference type="SUPFAM" id="SSF46785">
    <property type="entry name" value="Winged helix' DNA-binding domain"/>
    <property type="match status" value="1"/>
</dbReference>
<dbReference type="GO" id="GO:0003677">
    <property type="term" value="F:DNA binding"/>
    <property type="evidence" value="ECO:0007669"/>
    <property type="project" value="UniProtKB-KW"/>
</dbReference>
<dbReference type="STRING" id="1231623.Tasa_018_004"/>
<dbReference type="AlphaFoldDB" id="A0A0D6MLN5"/>
<dbReference type="InterPro" id="IPR001034">
    <property type="entry name" value="DeoR_HTH"/>
</dbReference>
<dbReference type="EMBL" id="BALE01000018">
    <property type="protein sequence ID" value="GAN54315.1"/>
    <property type="molecule type" value="Genomic_DNA"/>
</dbReference>
<keyword evidence="3" id="KW-0804">Transcription</keyword>
<reference evidence="5 6" key="1">
    <citation type="submission" date="2012-10" db="EMBL/GenBank/DDBJ databases">
        <title>Genome sequencing of Tanticharoenia sakaeratensis NBRC 103193.</title>
        <authorList>
            <person name="Azuma Y."/>
            <person name="Hadano H."/>
            <person name="Hirakawa H."/>
            <person name="Matsushita K."/>
        </authorList>
    </citation>
    <scope>NUCLEOTIDE SEQUENCE [LARGE SCALE GENOMIC DNA]</scope>
    <source>
        <strain evidence="5 6">NBRC 103193</strain>
    </source>
</reference>
<dbReference type="PROSITE" id="PS00894">
    <property type="entry name" value="HTH_DEOR_1"/>
    <property type="match status" value="1"/>
</dbReference>
<evidence type="ECO:0000256" key="2">
    <source>
        <dbReference type="ARBA" id="ARBA00023125"/>
    </source>
</evidence>
<evidence type="ECO:0000256" key="3">
    <source>
        <dbReference type="ARBA" id="ARBA00023163"/>
    </source>
</evidence>
<dbReference type="InterPro" id="IPR036388">
    <property type="entry name" value="WH-like_DNA-bd_sf"/>
</dbReference>
<organism evidence="5 6">
    <name type="scientific">Tanticharoenia sakaeratensis NBRC 103193</name>
    <dbReference type="NCBI Taxonomy" id="1231623"/>
    <lineage>
        <taxon>Bacteria</taxon>
        <taxon>Pseudomonadati</taxon>
        <taxon>Pseudomonadota</taxon>
        <taxon>Alphaproteobacteria</taxon>
        <taxon>Acetobacterales</taxon>
        <taxon>Acetobacteraceae</taxon>
        <taxon>Tanticharoenia</taxon>
    </lineage>
</organism>
<dbReference type="InterPro" id="IPR036390">
    <property type="entry name" value="WH_DNA-bd_sf"/>
</dbReference>
<dbReference type="Proteomes" id="UP000032679">
    <property type="component" value="Unassembled WGS sequence"/>
</dbReference>
<dbReference type="PROSITE" id="PS51000">
    <property type="entry name" value="HTH_DEOR_2"/>
    <property type="match status" value="1"/>
</dbReference>
<dbReference type="PANTHER" id="PTHR30363:SF44">
    <property type="entry name" value="AGA OPERON TRANSCRIPTIONAL REPRESSOR-RELATED"/>
    <property type="match status" value="1"/>
</dbReference>
<dbReference type="SMART" id="SM00420">
    <property type="entry name" value="HTH_DEOR"/>
    <property type="match status" value="1"/>
</dbReference>
<dbReference type="InterPro" id="IPR037171">
    <property type="entry name" value="NagB/RpiA_transferase-like"/>
</dbReference>
<proteinExistence type="predicted"/>
<sequence>MNEMLPSARHGMSERRRHILDHVIEHGGAQIDELVARFQTSRMTIHRDLHALAEQGLLRKVHGGVTTLSNGIVESSVLHRARRAASQKRAIAAVAASLITAGDVVALDDSTTARCLSERLMVFESLTVITNSLGIAATVSGRRDINLITLGGRYHPTFDASFGLLCEQAIASLRANTLFMSVSAIHGMTAYHQEQDVVKAKHAFMQIVDRRVLMADSGKFGSSALNRLAHLSEFDVVITDAGLPAETRRQLIDSGVTLRIAEPTATTHERPLEN</sequence>
<dbReference type="SUPFAM" id="SSF100950">
    <property type="entry name" value="NagB/RpiA/CoA transferase-like"/>
    <property type="match status" value="1"/>
</dbReference>
<dbReference type="Pfam" id="PF08220">
    <property type="entry name" value="HTH_DeoR"/>
    <property type="match status" value="1"/>
</dbReference>
<comment type="caution">
    <text evidence="5">The sequence shown here is derived from an EMBL/GenBank/DDBJ whole genome shotgun (WGS) entry which is preliminary data.</text>
</comment>
<gene>
    <name evidence="5" type="ORF">Tasa_018_004</name>
</gene>
<dbReference type="Pfam" id="PF00455">
    <property type="entry name" value="DeoRC"/>
    <property type="match status" value="1"/>
</dbReference>
<dbReference type="RefSeq" id="WP_048848867.1">
    <property type="nucleotide sequence ID" value="NZ_BALE01000018.1"/>
</dbReference>
<dbReference type="Gene3D" id="1.10.10.10">
    <property type="entry name" value="Winged helix-like DNA-binding domain superfamily/Winged helix DNA-binding domain"/>
    <property type="match status" value="1"/>
</dbReference>
<keyword evidence="2" id="KW-0238">DNA-binding</keyword>
<protein>
    <submittedName>
        <fullName evidence="5">Transcriptional regulator</fullName>
    </submittedName>
</protein>
<dbReference type="OrthoDB" id="9816363at2"/>
<evidence type="ECO:0000259" key="4">
    <source>
        <dbReference type="PROSITE" id="PS51000"/>
    </source>
</evidence>
<evidence type="ECO:0000313" key="5">
    <source>
        <dbReference type="EMBL" id="GAN54315.1"/>
    </source>
</evidence>
<dbReference type="InterPro" id="IPR014036">
    <property type="entry name" value="DeoR-like_C"/>
</dbReference>
<dbReference type="PRINTS" id="PR00037">
    <property type="entry name" value="HTHLACR"/>
</dbReference>
<dbReference type="PANTHER" id="PTHR30363">
    <property type="entry name" value="HTH-TYPE TRANSCRIPTIONAL REGULATOR SRLR-RELATED"/>
    <property type="match status" value="1"/>
</dbReference>
<accession>A0A0D6MLN5</accession>
<keyword evidence="6" id="KW-1185">Reference proteome</keyword>
<feature type="domain" description="HTH deoR-type" evidence="4">
    <location>
        <begin position="12"/>
        <end position="67"/>
    </location>
</feature>
<dbReference type="GO" id="GO:0003700">
    <property type="term" value="F:DNA-binding transcription factor activity"/>
    <property type="evidence" value="ECO:0007669"/>
    <property type="project" value="InterPro"/>
</dbReference>
<evidence type="ECO:0000256" key="1">
    <source>
        <dbReference type="ARBA" id="ARBA00023015"/>
    </source>
</evidence>
<dbReference type="InterPro" id="IPR050313">
    <property type="entry name" value="Carb_Metab_HTH_regulators"/>
</dbReference>
<dbReference type="InterPro" id="IPR018356">
    <property type="entry name" value="Tscrpt_reg_HTH_DeoR_CS"/>
</dbReference>
<evidence type="ECO:0000313" key="6">
    <source>
        <dbReference type="Proteomes" id="UP000032679"/>
    </source>
</evidence>
<keyword evidence="1" id="KW-0805">Transcription regulation</keyword>
<dbReference type="SMART" id="SM01134">
    <property type="entry name" value="DeoRC"/>
    <property type="match status" value="1"/>
</dbReference>
<name>A0A0D6MLN5_9PROT</name>